<keyword evidence="2" id="KW-1185">Reference proteome</keyword>
<dbReference type="EMBL" id="JAEDAE010000005">
    <property type="protein sequence ID" value="MBH8558977.1"/>
    <property type="molecule type" value="Genomic_DNA"/>
</dbReference>
<evidence type="ECO:0000313" key="2">
    <source>
        <dbReference type="Proteomes" id="UP000625631"/>
    </source>
</evidence>
<name>A0ABS0Q8R4_9BACT</name>
<reference evidence="1 2" key="1">
    <citation type="submission" date="2020-12" db="EMBL/GenBank/DDBJ databases">
        <title>Hymenobacter sp.</title>
        <authorList>
            <person name="Kim M.K."/>
        </authorList>
    </citation>
    <scope>NUCLEOTIDE SEQUENCE [LARGE SCALE GENOMIC DNA]</scope>
    <source>
        <strain evidence="1 2">BT442</strain>
    </source>
</reference>
<evidence type="ECO:0000313" key="1">
    <source>
        <dbReference type="EMBL" id="MBH8558977.1"/>
    </source>
</evidence>
<comment type="caution">
    <text evidence="1">The sequence shown here is derived from an EMBL/GenBank/DDBJ whole genome shotgun (WGS) entry which is preliminary data.</text>
</comment>
<dbReference type="RefSeq" id="WP_198075828.1">
    <property type="nucleotide sequence ID" value="NZ_JAEDAE010000005.1"/>
</dbReference>
<protein>
    <submittedName>
        <fullName evidence="1">Uncharacterized protein</fullName>
    </submittedName>
</protein>
<organism evidence="1 2">
    <name type="scientific">Hymenobacter negativus</name>
    <dbReference type="NCBI Taxonomy" id="2795026"/>
    <lineage>
        <taxon>Bacteria</taxon>
        <taxon>Pseudomonadati</taxon>
        <taxon>Bacteroidota</taxon>
        <taxon>Cytophagia</taxon>
        <taxon>Cytophagales</taxon>
        <taxon>Hymenobacteraceae</taxon>
        <taxon>Hymenobacter</taxon>
    </lineage>
</organism>
<proteinExistence type="predicted"/>
<sequence length="188" mass="21577">MKRYPKGVHAATPHLPGPGPLYIVDGPRLAKIMGRAYHRHLRWVRYRVASRNGVVSPFARLRNRRLAGCFDRLSAALAPFRETRSTGHAALGLLLDDPECRPHVARHVQDLLHEMDFTIGEYERAFRWLQALKPDYYGADEATQARQAARLLPFDANQLLTEIKPLYEEAVNDLQALKRLRPHLFPRL</sequence>
<gene>
    <name evidence="1" type="ORF">I7X13_13005</name>
</gene>
<dbReference type="Proteomes" id="UP000625631">
    <property type="component" value="Unassembled WGS sequence"/>
</dbReference>
<accession>A0ABS0Q8R4</accession>